<dbReference type="AlphaFoldDB" id="A0AAV5WIC3"/>
<name>A0AAV5WIC3_9BILA</name>
<gene>
    <name evidence="1" type="ORF">PFISCL1PPCAC_21963</name>
</gene>
<proteinExistence type="predicted"/>
<protein>
    <submittedName>
        <fullName evidence="1">Uncharacterized protein</fullName>
    </submittedName>
</protein>
<dbReference type="PANTHER" id="PTHR47022:SF1">
    <property type="entry name" value="BTB AND MATH DOMAIN-CONTAINING PROTEIN 36-RELATED"/>
    <property type="match status" value="1"/>
</dbReference>
<dbReference type="Proteomes" id="UP001432322">
    <property type="component" value="Unassembled WGS sequence"/>
</dbReference>
<sequence>SIGHILKLADRFEISTVFERAEIYLDKTRRILPVQKLKLADQFRMDRVTRTCMLAYKSIEDMKLLKSTSQYNDFSDTTKAKISDRIMEL</sequence>
<comment type="caution">
    <text evidence="1">The sequence shown here is derived from an EMBL/GenBank/DDBJ whole genome shotgun (WGS) entry which is preliminary data.</text>
</comment>
<keyword evidence="2" id="KW-1185">Reference proteome</keyword>
<feature type="non-terminal residue" evidence="1">
    <location>
        <position position="1"/>
    </location>
</feature>
<organism evidence="1 2">
    <name type="scientific">Pristionchus fissidentatus</name>
    <dbReference type="NCBI Taxonomy" id="1538716"/>
    <lineage>
        <taxon>Eukaryota</taxon>
        <taxon>Metazoa</taxon>
        <taxon>Ecdysozoa</taxon>
        <taxon>Nematoda</taxon>
        <taxon>Chromadorea</taxon>
        <taxon>Rhabditida</taxon>
        <taxon>Rhabditina</taxon>
        <taxon>Diplogasteromorpha</taxon>
        <taxon>Diplogasteroidea</taxon>
        <taxon>Neodiplogasteridae</taxon>
        <taxon>Pristionchus</taxon>
    </lineage>
</organism>
<accession>A0AAV5WIC3</accession>
<dbReference type="PANTHER" id="PTHR47022">
    <property type="entry name" value="BTB AND MATH DOMAIN-CONTAINING PROTEIN 36-RELATED"/>
    <property type="match status" value="1"/>
</dbReference>
<evidence type="ECO:0000313" key="1">
    <source>
        <dbReference type="EMBL" id="GMT30666.1"/>
    </source>
</evidence>
<reference evidence="1" key="1">
    <citation type="submission" date="2023-10" db="EMBL/GenBank/DDBJ databases">
        <title>Genome assembly of Pristionchus species.</title>
        <authorList>
            <person name="Yoshida K."/>
            <person name="Sommer R.J."/>
        </authorList>
    </citation>
    <scope>NUCLEOTIDE SEQUENCE</scope>
    <source>
        <strain evidence="1">RS5133</strain>
    </source>
</reference>
<dbReference type="EMBL" id="BTSY01000005">
    <property type="protein sequence ID" value="GMT30666.1"/>
    <property type="molecule type" value="Genomic_DNA"/>
</dbReference>
<evidence type="ECO:0000313" key="2">
    <source>
        <dbReference type="Proteomes" id="UP001432322"/>
    </source>
</evidence>